<dbReference type="STRING" id="1314674.A0A0D7ATY0"/>
<evidence type="ECO:0008006" key="5">
    <source>
        <dbReference type="Google" id="ProtNLM"/>
    </source>
</evidence>
<keyword evidence="4" id="KW-1185">Reference proteome</keyword>
<feature type="non-terminal residue" evidence="3">
    <location>
        <position position="106"/>
    </location>
</feature>
<feature type="region of interest" description="Disordered" evidence="1">
    <location>
        <begin position="75"/>
        <end position="106"/>
    </location>
</feature>
<evidence type="ECO:0000313" key="4">
    <source>
        <dbReference type="Proteomes" id="UP000054007"/>
    </source>
</evidence>
<organism evidence="3 4">
    <name type="scientific">Cylindrobasidium torrendii FP15055 ss-10</name>
    <dbReference type="NCBI Taxonomy" id="1314674"/>
    <lineage>
        <taxon>Eukaryota</taxon>
        <taxon>Fungi</taxon>
        <taxon>Dikarya</taxon>
        <taxon>Basidiomycota</taxon>
        <taxon>Agaricomycotina</taxon>
        <taxon>Agaricomycetes</taxon>
        <taxon>Agaricomycetidae</taxon>
        <taxon>Agaricales</taxon>
        <taxon>Marasmiineae</taxon>
        <taxon>Physalacriaceae</taxon>
        <taxon>Cylindrobasidium</taxon>
    </lineage>
</organism>
<protein>
    <recommendedName>
        <fullName evidence="5">Reverse transcriptase RNase H-like domain-containing protein</fullName>
    </recommendedName>
</protein>
<dbReference type="EMBL" id="KN881306">
    <property type="protein sequence ID" value="KIY60738.1"/>
    <property type="molecule type" value="Genomic_DNA"/>
</dbReference>
<dbReference type="Proteomes" id="UP000054007">
    <property type="component" value="Unassembled WGS sequence"/>
</dbReference>
<gene>
    <name evidence="3" type="ORF">CYLTODRAFT_326548</name>
    <name evidence="2" type="ORF">CYLTODRAFT_331849</name>
</gene>
<proteinExistence type="predicted"/>
<evidence type="ECO:0000256" key="1">
    <source>
        <dbReference type="SAM" id="MobiDB-lite"/>
    </source>
</evidence>
<evidence type="ECO:0000313" key="3">
    <source>
        <dbReference type="EMBL" id="KIY60741.1"/>
    </source>
</evidence>
<sequence length="106" mass="12230">YSQAKLELRGLWRALHAMRIYLVGLQHFTVEMDAKYVRGMLNNPDVHPNASINRWIAAILLFNFTLVHIPAERFQGPDGLSRREPTNDEGDIPDDEAEDWIDDEVL</sequence>
<dbReference type="SUPFAM" id="SSF56672">
    <property type="entry name" value="DNA/RNA polymerases"/>
    <property type="match status" value="1"/>
</dbReference>
<evidence type="ECO:0000313" key="2">
    <source>
        <dbReference type="EMBL" id="KIY60738.1"/>
    </source>
</evidence>
<dbReference type="EMBL" id="KN881305">
    <property type="protein sequence ID" value="KIY60741.1"/>
    <property type="molecule type" value="Genomic_DNA"/>
</dbReference>
<dbReference type="OrthoDB" id="3037028at2759"/>
<accession>A0A0D7ATY0</accession>
<dbReference type="AlphaFoldDB" id="A0A0D7ATY0"/>
<feature type="non-terminal residue" evidence="3">
    <location>
        <position position="1"/>
    </location>
</feature>
<feature type="compositionally biased region" description="Acidic residues" evidence="1">
    <location>
        <begin position="87"/>
        <end position="106"/>
    </location>
</feature>
<dbReference type="InterPro" id="IPR043502">
    <property type="entry name" value="DNA/RNA_pol_sf"/>
</dbReference>
<name>A0A0D7ATY0_9AGAR</name>
<reference evidence="3 4" key="1">
    <citation type="journal article" date="2015" name="Fungal Genet. Biol.">
        <title>Evolution of novel wood decay mechanisms in Agaricales revealed by the genome sequences of Fistulina hepatica and Cylindrobasidium torrendii.</title>
        <authorList>
            <person name="Floudas D."/>
            <person name="Held B.W."/>
            <person name="Riley R."/>
            <person name="Nagy L.G."/>
            <person name="Koehler G."/>
            <person name="Ransdell A.S."/>
            <person name="Younus H."/>
            <person name="Chow J."/>
            <person name="Chiniquy J."/>
            <person name="Lipzen A."/>
            <person name="Tritt A."/>
            <person name="Sun H."/>
            <person name="Haridas S."/>
            <person name="LaButti K."/>
            <person name="Ohm R.A."/>
            <person name="Kues U."/>
            <person name="Blanchette R.A."/>
            <person name="Grigoriev I.V."/>
            <person name="Minto R.E."/>
            <person name="Hibbett D.S."/>
        </authorList>
    </citation>
    <scope>NUCLEOTIDE SEQUENCE [LARGE SCALE GENOMIC DNA]</scope>
    <source>
        <strain evidence="3 4">FP15055 ss-10</strain>
    </source>
</reference>